<dbReference type="Pfam" id="PF05649">
    <property type="entry name" value="Peptidase_M13_N"/>
    <property type="match status" value="2"/>
</dbReference>
<evidence type="ECO:0000256" key="7">
    <source>
        <dbReference type="ARBA" id="ARBA00022833"/>
    </source>
</evidence>
<dbReference type="GO" id="GO:0004222">
    <property type="term" value="F:metalloendopeptidase activity"/>
    <property type="evidence" value="ECO:0007669"/>
    <property type="project" value="InterPro"/>
</dbReference>
<sequence length="1433" mass="165373">MRLLASVDVPKNPNWWRRRTTLERCLTLLSIFAFIAIVGLVTGLVAVLLSKQMVEGVQILLLKLDNFYSYLNFSLELNVPPNPAQALHGYDDRPTHNKVPSAGDKATTLMMSPTQLDGKSNVCLTTECIHTASAVLSKMKPEVEPCDDFYQFACGTYIDELQIPDDKTSVNTFSVITDKLHEQLKDIIMEEPSDMQPKHFRLPNALYKACMNKTLIENLGGKPIADISESLGGWPVVKGDMWDPKDTWTWQETIKKFRRLGLSMDYIIDFSISVDLKNSTKRVIDLDQSYIGLSREFLIKGFNETLVKAYYDYMVDMAVLFGAEKEDAQSEMKEALEFEINLANISWPNEKRRNSSELYNLHTITEVQQLYSYVDWLDYINALLPVELKVNEDELVNVAVPSFFENLGKLLEKTPKRTICNYMMWRIHAFSVGFLSEEYRKRQLKYSTAVTGREEQEARWKECVDITSGSLSIAVGSLYVRKHFKEDSKANALEMVMSIRNVFHKILEEVDWMDEGTRKEAIKKVESMAVHIGYPDELLDDNKLAEYYEKYEIEPDKYFESFLKMNVIGTDYSFNKLRQPINKTEWLRHARPAIVNAFYSSLENSIQFPAGILQGHFFNAQRPKYMNYGAIGFVIGHEITHGFDDQGRQFDVDGNLVDWWHENTQKAYLEKAKCIIEQYGNFTDQLTGLKLNGINTQGENIADNGGLKESYWAYKNWVAQNGVEPRLPGLDYTPEQMFWISAAQTWCAKIRKETLRMRITTGAHSPNEFRVLGTLSNTKDFSRDFQCPEGSPMNPVHKCHVWMDLQIDPCEDFYKFACGSFIVGKESDIDAYTELKQTVAKQLSELIMTPTYTHKHRYLSLPYAFYKACTNHEMLTKLGLQPVKDVLKKLNKWPHFCGDFSGSTYWPDLIKNAQRLGLETNYIIGFSLEVHPENSEKFVMSINEPNFSLEPTYLFEGFKHPEVKALYDFLVKMAINLDATPEMAVSVVHAALMFEMNLASISLGLSPVNIMEAYEPPYSLIPIKTLQSILPYLDWLEYINGLLSTDHSVNESEIILVRAKSYFMQLGLILGKTDHVVICDYLILRTIKYSIPFLPDKFLLMHSALQTNKSKRAYSSDDLSFLKSESREEQCLSIIPQLFPIIIGALYARQYSNLDSKSKATEIFESIKREFLHGLQHIIWLDETARTKNINKLKSTQVYIGYPEQLMDDELLIKYYEKLEIHPQRFFESYRNLRNFKRNKLLEKYFLPFKEANWETFSQTFATNAYYYHNKNSIFIPLGVLQGQFFNPYLPKYVNYGALGYALGHEVVHGFDNLGSKYDSNGNKNDWWHSETNQEFVRMTKCLIRQYGKFQDETTHLKLDGELTLAENMADNGGLRQTYNAYKRWALRHVPEVKLPGLDFTPKQLFWISGAQLWCKVLNNGINKHCSDSLIKI</sequence>
<evidence type="ECO:0000256" key="5">
    <source>
        <dbReference type="ARBA" id="ARBA00022723"/>
    </source>
</evidence>
<evidence type="ECO:0000256" key="3">
    <source>
        <dbReference type="ARBA" id="ARBA00007357"/>
    </source>
</evidence>
<evidence type="ECO:0008006" key="14">
    <source>
        <dbReference type="Google" id="ProtNLM"/>
    </source>
</evidence>
<keyword evidence="7" id="KW-0862">Zinc</keyword>
<dbReference type="Proteomes" id="UP000092460">
    <property type="component" value="Unassembled WGS sequence"/>
</dbReference>
<dbReference type="InterPro" id="IPR024079">
    <property type="entry name" value="MetalloPept_cat_dom_sf"/>
</dbReference>
<protein>
    <recommendedName>
        <fullName evidence="14">Neprilysin-2</fullName>
    </recommendedName>
</protein>
<keyword evidence="9" id="KW-0472">Membrane</keyword>
<dbReference type="GO" id="GO:0005886">
    <property type="term" value="C:plasma membrane"/>
    <property type="evidence" value="ECO:0007669"/>
    <property type="project" value="UniProtKB-SubCell"/>
</dbReference>
<feature type="domain" description="Peptidase M13 N-terminal" evidence="11">
    <location>
        <begin position="809"/>
        <end position="1203"/>
    </location>
</feature>
<evidence type="ECO:0000256" key="4">
    <source>
        <dbReference type="ARBA" id="ARBA00022670"/>
    </source>
</evidence>
<comment type="subcellular location">
    <subcellularLocation>
        <location evidence="2">Cell membrane</location>
        <topology evidence="2">Single-pass type II membrane protein</topology>
    </subcellularLocation>
</comment>
<reference evidence="12" key="2">
    <citation type="submission" date="2020-05" db="UniProtKB">
        <authorList>
            <consortium name="EnsemblMetazoa"/>
        </authorList>
    </citation>
    <scope>IDENTIFICATION</scope>
    <source>
        <strain evidence="12">IAEA</strain>
    </source>
</reference>
<evidence type="ECO:0000256" key="6">
    <source>
        <dbReference type="ARBA" id="ARBA00022801"/>
    </source>
</evidence>
<feature type="domain" description="Peptidase M13 C-terminal" evidence="10">
    <location>
        <begin position="1264"/>
        <end position="1416"/>
    </location>
</feature>
<dbReference type="Gene3D" id="3.40.390.10">
    <property type="entry name" value="Collagenase (Catalytic Domain)"/>
    <property type="match status" value="2"/>
</dbReference>
<dbReference type="InterPro" id="IPR000718">
    <property type="entry name" value="Peptidase_M13"/>
</dbReference>
<evidence type="ECO:0000256" key="9">
    <source>
        <dbReference type="SAM" id="Phobius"/>
    </source>
</evidence>
<keyword evidence="13" id="KW-1185">Reference proteome</keyword>
<keyword evidence="9" id="KW-1133">Transmembrane helix</keyword>
<dbReference type="Pfam" id="PF01431">
    <property type="entry name" value="Peptidase_M13"/>
    <property type="match status" value="2"/>
</dbReference>
<dbReference type="SUPFAM" id="SSF55486">
    <property type="entry name" value="Metalloproteases ('zincins'), catalytic domain"/>
    <property type="match status" value="2"/>
</dbReference>
<dbReference type="EnsemblMetazoa" id="GPPI021832-RA">
    <property type="protein sequence ID" value="GPPI021832-PA"/>
    <property type="gene ID" value="GPPI021832"/>
</dbReference>
<keyword evidence="6" id="KW-0378">Hydrolase</keyword>
<dbReference type="EMBL" id="JXJN01009815">
    <property type="status" value="NOT_ANNOTATED_CDS"/>
    <property type="molecule type" value="Genomic_DNA"/>
</dbReference>
<name>A0A1B0B824_9MUSC</name>
<dbReference type="GO" id="GO:0016485">
    <property type="term" value="P:protein processing"/>
    <property type="evidence" value="ECO:0007669"/>
    <property type="project" value="TreeGrafter"/>
</dbReference>
<evidence type="ECO:0000256" key="2">
    <source>
        <dbReference type="ARBA" id="ARBA00004401"/>
    </source>
</evidence>
<comment type="similarity">
    <text evidence="3">Belongs to the peptidase M13 family.</text>
</comment>
<evidence type="ECO:0000259" key="11">
    <source>
        <dbReference type="Pfam" id="PF05649"/>
    </source>
</evidence>
<evidence type="ECO:0000256" key="8">
    <source>
        <dbReference type="ARBA" id="ARBA00023049"/>
    </source>
</evidence>
<proteinExistence type="inferred from homology"/>
<evidence type="ECO:0000313" key="12">
    <source>
        <dbReference type="EnsemblMetazoa" id="GPPI021832-PA"/>
    </source>
</evidence>
<keyword evidence="5" id="KW-0479">Metal-binding</keyword>
<keyword evidence="8" id="KW-0482">Metalloprotease</keyword>
<organism evidence="12 13">
    <name type="scientific">Glossina palpalis gambiensis</name>
    <dbReference type="NCBI Taxonomy" id="67801"/>
    <lineage>
        <taxon>Eukaryota</taxon>
        <taxon>Metazoa</taxon>
        <taxon>Ecdysozoa</taxon>
        <taxon>Arthropoda</taxon>
        <taxon>Hexapoda</taxon>
        <taxon>Insecta</taxon>
        <taxon>Pterygota</taxon>
        <taxon>Neoptera</taxon>
        <taxon>Endopterygota</taxon>
        <taxon>Diptera</taxon>
        <taxon>Brachycera</taxon>
        <taxon>Muscomorpha</taxon>
        <taxon>Hippoboscoidea</taxon>
        <taxon>Glossinidae</taxon>
        <taxon>Glossina</taxon>
    </lineage>
</organism>
<dbReference type="VEuPathDB" id="VectorBase:GPPI021832"/>
<dbReference type="STRING" id="67801.A0A1B0B824"/>
<feature type="domain" description="Peptidase M13 N-terminal" evidence="11">
    <location>
        <begin position="145"/>
        <end position="535"/>
    </location>
</feature>
<feature type="domain" description="Peptidase M13 C-terminal" evidence="10">
    <location>
        <begin position="596"/>
        <end position="801"/>
    </location>
</feature>
<feature type="transmembrane region" description="Helical" evidence="9">
    <location>
        <begin position="26"/>
        <end position="49"/>
    </location>
</feature>
<dbReference type="InterPro" id="IPR042089">
    <property type="entry name" value="Peptidase_M13_dom_2"/>
</dbReference>
<dbReference type="PANTHER" id="PTHR11733:SF224">
    <property type="entry name" value="NEPRILYSIN-2"/>
    <property type="match status" value="1"/>
</dbReference>
<dbReference type="InterPro" id="IPR018497">
    <property type="entry name" value="Peptidase_M13_C"/>
</dbReference>
<keyword evidence="4" id="KW-0645">Protease</keyword>
<dbReference type="PROSITE" id="PS51885">
    <property type="entry name" value="NEPRILYSIN"/>
    <property type="match status" value="2"/>
</dbReference>
<comment type="cofactor">
    <cofactor evidence="1">
        <name>Zn(2+)</name>
        <dbReference type="ChEBI" id="CHEBI:29105"/>
    </cofactor>
</comment>
<evidence type="ECO:0000313" key="13">
    <source>
        <dbReference type="Proteomes" id="UP000092460"/>
    </source>
</evidence>
<reference evidence="13" key="1">
    <citation type="submission" date="2015-01" db="EMBL/GenBank/DDBJ databases">
        <authorList>
            <person name="Aksoy S."/>
            <person name="Warren W."/>
            <person name="Wilson R.K."/>
        </authorList>
    </citation>
    <scope>NUCLEOTIDE SEQUENCE [LARGE SCALE GENOMIC DNA]</scope>
    <source>
        <strain evidence="13">IAEA</strain>
    </source>
</reference>
<evidence type="ECO:0000259" key="10">
    <source>
        <dbReference type="Pfam" id="PF01431"/>
    </source>
</evidence>
<dbReference type="CDD" id="cd08662">
    <property type="entry name" value="M13"/>
    <property type="match status" value="2"/>
</dbReference>
<dbReference type="GO" id="GO:0046872">
    <property type="term" value="F:metal ion binding"/>
    <property type="evidence" value="ECO:0007669"/>
    <property type="project" value="UniProtKB-KW"/>
</dbReference>
<dbReference type="PRINTS" id="PR00786">
    <property type="entry name" value="NEPRILYSIN"/>
</dbReference>
<dbReference type="PANTHER" id="PTHR11733">
    <property type="entry name" value="ZINC METALLOPROTEASE FAMILY M13 NEPRILYSIN-RELATED"/>
    <property type="match status" value="1"/>
</dbReference>
<dbReference type="InterPro" id="IPR008753">
    <property type="entry name" value="Peptidase_M13_N"/>
</dbReference>
<evidence type="ECO:0000256" key="1">
    <source>
        <dbReference type="ARBA" id="ARBA00001947"/>
    </source>
</evidence>
<accession>A0A1B0B824</accession>
<keyword evidence="9" id="KW-0812">Transmembrane</keyword>
<dbReference type="Gene3D" id="1.10.1380.10">
    <property type="entry name" value="Neutral endopeptidase , domain2"/>
    <property type="match status" value="2"/>
</dbReference>